<evidence type="ECO:0000313" key="1">
    <source>
        <dbReference type="EMBL" id="GAA3377970.1"/>
    </source>
</evidence>
<protein>
    <submittedName>
        <fullName evidence="1">Phospholipase</fullName>
    </submittedName>
</protein>
<sequence>MRRARAASLVVVAIAALTGAVVPQDRPEVLRAWTRPTKAGYDAWYAARQNRAAWSTYEFDWTTDYCTAAPEYPLGFPFKNACARHDFGYRNYREVNAFTANKRRLDKAFHADLKRVCTAYTGNRRTSCDGMAWTYYHAAVLFGHQSDDAVTPYPADPTG</sequence>
<dbReference type="InterPro" id="IPR036444">
    <property type="entry name" value="PLipase_A2_dom_sf"/>
</dbReference>
<reference evidence="2" key="1">
    <citation type="journal article" date="2019" name="Int. J. Syst. Evol. Microbiol.">
        <title>The Global Catalogue of Microorganisms (GCM) 10K type strain sequencing project: providing services to taxonomists for standard genome sequencing and annotation.</title>
        <authorList>
            <consortium name="The Broad Institute Genomics Platform"/>
            <consortium name="The Broad Institute Genome Sequencing Center for Infectious Disease"/>
            <person name="Wu L."/>
            <person name="Ma J."/>
        </authorList>
    </citation>
    <scope>NUCLEOTIDE SEQUENCE [LARGE SCALE GENOMIC DNA]</scope>
    <source>
        <strain evidence="2">JCM 9651</strain>
    </source>
</reference>
<keyword evidence="2" id="KW-1185">Reference proteome</keyword>
<organism evidence="1 2">
    <name type="scientific">Streptomyces sannanensis</name>
    <dbReference type="NCBI Taxonomy" id="285536"/>
    <lineage>
        <taxon>Bacteria</taxon>
        <taxon>Bacillati</taxon>
        <taxon>Actinomycetota</taxon>
        <taxon>Actinomycetes</taxon>
        <taxon>Kitasatosporales</taxon>
        <taxon>Streptomycetaceae</taxon>
        <taxon>Streptomyces</taxon>
    </lineage>
</organism>
<dbReference type="Proteomes" id="UP001499990">
    <property type="component" value="Unassembled WGS sequence"/>
</dbReference>
<dbReference type="EMBL" id="BAAAYL010000001">
    <property type="protein sequence ID" value="GAA3377970.1"/>
    <property type="molecule type" value="Genomic_DNA"/>
</dbReference>
<dbReference type="RefSeq" id="WP_345042594.1">
    <property type="nucleotide sequence ID" value="NZ_BAAAYL010000001.1"/>
</dbReference>
<dbReference type="SUPFAM" id="SSF48619">
    <property type="entry name" value="Phospholipase A2, PLA2"/>
    <property type="match status" value="1"/>
</dbReference>
<evidence type="ECO:0000313" key="2">
    <source>
        <dbReference type="Proteomes" id="UP001499990"/>
    </source>
</evidence>
<dbReference type="Pfam" id="PF09056">
    <property type="entry name" value="Phospholip_A2_3"/>
    <property type="match status" value="1"/>
</dbReference>
<dbReference type="Gene3D" id="1.20.90.10">
    <property type="entry name" value="Phospholipase A2 domain"/>
    <property type="match status" value="1"/>
</dbReference>
<accession>A0ABP6SJB8</accession>
<proteinExistence type="predicted"/>
<gene>
    <name evidence="1" type="ORF">GCM10020367_55720</name>
</gene>
<dbReference type="InterPro" id="IPR015141">
    <property type="entry name" value="PLipase_A2_prok/fun"/>
</dbReference>
<name>A0ABP6SJB8_9ACTN</name>
<comment type="caution">
    <text evidence="1">The sequence shown here is derived from an EMBL/GenBank/DDBJ whole genome shotgun (WGS) entry which is preliminary data.</text>
</comment>